<dbReference type="AlphaFoldDB" id="A0AA42CTX8"/>
<organism evidence="1 2">
    <name type="scientific">Sphingomonas lycopersici</name>
    <dbReference type="NCBI Taxonomy" id="2951807"/>
    <lineage>
        <taxon>Bacteria</taxon>
        <taxon>Pseudomonadati</taxon>
        <taxon>Pseudomonadota</taxon>
        <taxon>Alphaproteobacteria</taxon>
        <taxon>Sphingomonadales</taxon>
        <taxon>Sphingomonadaceae</taxon>
        <taxon>Sphingomonas</taxon>
    </lineage>
</organism>
<dbReference type="GO" id="GO:0006744">
    <property type="term" value="P:ubiquinone biosynthetic process"/>
    <property type="evidence" value="ECO:0007669"/>
    <property type="project" value="InterPro"/>
</dbReference>
<dbReference type="InterPro" id="IPR007715">
    <property type="entry name" value="Coq4"/>
</dbReference>
<protein>
    <submittedName>
        <fullName evidence="1">Coq4 family protein</fullName>
    </submittedName>
</protein>
<comment type="caution">
    <text evidence="1">The sequence shown here is derived from an EMBL/GenBank/DDBJ whole genome shotgun (WGS) entry which is preliminary data.</text>
</comment>
<dbReference type="Pfam" id="PF05019">
    <property type="entry name" value="Coq4"/>
    <property type="match status" value="1"/>
</dbReference>
<sequence>MVEVSQADYEYFNGSIVQHATESSVLISSSKYLNNAPLRALIAQEMLRRNGPDMPNTAFIPEVAQILHNLEDMPAIFRLFEEEKARLPEFRDWLDRRVLSAFKVEDVKHCKPGTLGHVIHDFLANSGYQMDYFFQGMKVDSDYTFYLKERTFTHDIEHMVTGFETNHAGEVALLTANMYAFYNYFCPELAAFFNRVSTYLRAKTYMKSGLHYPEGFKVQLDAEFVGAEQGRNWKMPLMLVPWREMIDRPLVEIRAEYGITDVLPAGHWDWTTAVAEDPRPTEPALAAAAE</sequence>
<proteinExistence type="predicted"/>
<accession>A0AA42CTX8</accession>
<gene>
    <name evidence="1" type="ORF">NEE01_08600</name>
</gene>
<reference evidence="1" key="1">
    <citation type="submission" date="2022-06" db="EMBL/GenBank/DDBJ databases">
        <title>Sphingomonas sp. nov. isolated from rhizosphere soil of tomato.</title>
        <authorList>
            <person name="Dong H."/>
            <person name="Gao R."/>
        </authorList>
    </citation>
    <scope>NUCLEOTIDE SEQUENCE</scope>
    <source>
        <strain evidence="1">MMSM24</strain>
    </source>
</reference>
<dbReference type="EMBL" id="JANFAV010000004">
    <property type="protein sequence ID" value="MCW6534843.1"/>
    <property type="molecule type" value="Genomic_DNA"/>
</dbReference>
<dbReference type="Proteomes" id="UP001165565">
    <property type="component" value="Unassembled WGS sequence"/>
</dbReference>
<name>A0AA42CTX8_9SPHN</name>
<evidence type="ECO:0000313" key="1">
    <source>
        <dbReference type="EMBL" id="MCW6534843.1"/>
    </source>
</evidence>
<evidence type="ECO:0000313" key="2">
    <source>
        <dbReference type="Proteomes" id="UP001165565"/>
    </source>
</evidence>
<keyword evidence="2" id="KW-1185">Reference proteome</keyword>
<dbReference type="RefSeq" id="WP_265268655.1">
    <property type="nucleotide sequence ID" value="NZ_JANFAV010000004.1"/>
</dbReference>